<sequence>MIKFFRKIRQKLLSEGNTGKYLKYAIGEIILVVIGILIALQINNWNEDRKERIEEKALLRQLYSEFESNQSQLNDKITIRDNMISASLSLLDYIDYPEKRNLDSVNTHLVYTVMVPTFDPIINDIISSGRIQLIQNNRLKELLTLWTSEIVQVTEEEISWREYNIHSYTPFLVKYGSMRSVLNQYWEQNAMETFYLDRGTVAKFDLKKSSISMDFLDIFENPAFEDHLAVCATDAKIANVQSLSLQNRIGEILQIISSELTDLE</sequence>
<proteinExistence type="predicted"/>
<dbReference type="Proteomes" id="UP000664480">
    <property type="component" value="Unassembled WGS sequence"/>
</dbReference>
<dbReference type="EMBL" id="JAFKCU010000001">
    <property type="protein sequence ID" value="MBN7814575.1"/>
    <property type="molecule type" value="Genomic_DNA"/>
</dbReference>
<gene>
    <name evidence="2" type="ORF">J0A69_04005</name>
</gene>
<dbReference type="InterPro" id="IPR045749">
    <property type="entry name" value="DUF6090"/>
</dbReference>
<evidence type="ECO:0000313" key="2">
    <source>
        <dbReference type="EMBL" id="MBN7814575.1"/>
    </source>
</evidence>
<name>A0ABS3CCM1_9BACT</name>
<evidence type="ECO:0000256" key="1">
    <source>
        <dbReference type="SAM" id="Phobius"/>
    </source>
</evidence>
<accession>A0ABS3CCM1</accession>
<keyword evidence="3" id="KW-1185">Reference proteome</keyword>
<protein>
    <submittedName>
        <fullName evidence="2">Uncharacterized protein</fullName>
    </submittedName>
</protein>
<feature type="transmembrane region" description="Helical" evidence="1">
    <location>
        <begin position="21"/>
        <end position="42"/>
    </location>
</feature>
<dbReference type="RefSeq" id="WP_206585216.1">
    <property type="nucleotide sequence ID" value="NZ_JAFKCU010000001.1"/>
</dbReference>
<reference evidence="2 3" key="1">
    <citation type="submission" date="2021-03" db="EMBL/GenBank/DDBJ databases">
        <title>novel species isolated from a fishpond in China.</title>
        <authorList>
            <person name="Lu H."/>
            <person name="Cai Z."/>
        </authorList>
    </citation>
    <scope>NUCLEOTIDE SEQUENCE [LARGE SCALE GENOMIC DNA]</scope>
    <source>
        <strain evidence="2 3">YJ13C</strain>
    </source>
</reference>
<organism evidence="2 3">
    <name type="scientific">Algoriphagus pacificus</name>
    <dbReference type="NCBI Taxonomy" id="2811234"/>
    <lineage>
        <taxon>Bacteria</taxon>
        <taxon>Pseudomonadati</taxon>
        <taxon>Bacteroidota</taxon>
        <taxon>Cytophagia</taxon>
        <taxon>Cytophagales</taxon>
        <taxon>Cyclobacteriaceae</taxon>
        <taxon>Algoriphagus</taxon>
    </lineage>
</organism>
<comment type="caution">
    <text evidence="2">The sequence shown here is derived from an EMBL/GenBank/DDBJ whole genome shotgun (WGS) entry which is preliminary data.</text>
</comment>
<dbReference type="Pfam" id="PF19578">
    <property type="entry name" value="DUF6090"/>
    <property type="match status" value="1"/>
</dbReference>
<keyword evidence="1" id="KW-0472">Membrane</keyword>
<evidence type="ECO:0000313" key="3">
    <source>
        <dbReference type="Proteomes" id="UP000664480"/>
    </source>
</evidence>
<keyword evidence="1" id="KW-1133">Transmembrane helix</keyword>
<keyword evidence="1" id="KW-0812">Transmembrane</keyword>